<dbReference type="KEGG" id="ccam:M5D45_16885"/>
<dbReference type="Proteomes" id="UP001056132">
    <property type="component" value="Chromosome 1"/>
</dbReference>
<dbReference type="AlphaFoldDB" id="A0AAE9HYC9"/>
<gene>
    <name evidence="2" type="ORF">M5D45_16885</name>
</gene>
<reference evidence="2" key="2">
    <citation type="submission" date="2022-05" db="EMBL/GenBank/DDBJ databases">
        <authorList>
            <person name="Kunte H.-J."/>
        </authorList>
    </citation>
    <scope>NUCLEOTIDE SEQUENCE</scope>
    <source>
        <strain evidence="2">G5</strain>
    </source>
</reference>
<feature type="region of interest" description="Disordered" evidence="1">
    <location>
        <begin position="63"/>
        <end position="94"/>
    </location>
</feature>
<protein>
    <submittedName>
        <fullName evidence="2">Uncharacterized protein</fullName>
    </submittedName>
</protein>
<organism evidence="2 3">
    <name type="scientific">Cupriavidus campinensis</name>
    <dbReference type="NCBI Taxonomy" id="151783"/>
    <lineage>
        <taxon>Bacteria</taxon>
        <taxon>Pseudomonadati</taxon>
        <taxon>Pseudomonadota</taxon>
        <taxon>Betaproteobacteria</taxon>
        <taxon>Burkholderiales</taxon>
        <taxon>Burkholderiaceae</taxon>
        <taxon>Cupriavidus</taxon>
    </lineage>
</organism>
<feature type="compositionally biased region" description="Gly residues" evidence="1">
    <location>
        <begin position="79"/>
        <end position="89"/>
    </location>
</feature>
<evidence type="ECO:0000313" key="3">
    <source>
        <dbReference type="Proteomes" id="UP001056132"/>
    </source>
</evidence>
<reference evidence="2" key="1">
    <citation type="journal article" date="2022" name="Microbiol. Resour. Announc.">
        <title>Genome Sequence of Cupriavidus campinensis Strain G5, a Member of a Bacterial Consortium Capable of Polyethylene Degradation.</title>
        <authorList>
            <person name="Schneider B."/>
            <person name="Pfeiffer F."/>
            <person name="Dyall-Smith M."/>
            <person name="Kunte H.J."/>
        </authorList>
    </citation>
    <scope>NUCLEOTIDE SEQUENCE</scope>
    <source>
        <strain evidence="2">G5</strain>
    </source>
</reference>
<dbReference type="EMBL" id="CP097330">
    <property type="protein sequence ID" value="URF04128.1"/>
    <property type="molecule type" value="Genomic_DNA"/>
</dbReference>
<evidence type="ECO:0000256" key="1">
    <source>
        <dbReference type="SAM" id="MobiDB-lite"/>
    </source>
</evidence>
<sequence length="227" mass="24873">MTLTADRKDFVNPDTCCHRCVMNGNNRTLSSGVAFFLKHDDGTEHPYGPHCAAETLGGRGALKGIPDFTARDSDQLGGSESGGGGGGSDGPDQQDAALRDAAIAKRYLLLRMEKVANIPGINPMVRYQPLQTIYQEFRKTGILDPAEVTHILAIERKATTPTNLKTNNLLDVYTAETKLTRRIKESTTSKDKSYLEGIRSWLRTKLRLSAKQIASAKIQLHPSAFDN</sequence>
<evidence type="ECO:0000313" key="2">
    <source>
        <dbReference type="EMBL" id="URF04128.1"/>
    </source>
</evidence>
<dbReference type="RefSeq" id="WP_250024903.1">
    <property type="nucleotide sequence ID" value="NZ_CP097330.1"/>
</dbReference>
<proteinExistence type="predicted"/>
<name>A0AAE9HYC9_9BURK</name>
<accession>A0AAE9HYC9</accession>